<dbReference type="AlphaFoldDB" id="A0AAN9FTK5"/>
<reference evidence="1 2" key="1">
    <citation type="submission" date="2024-01" db="EMBL/GenBank/DDBJ databases">
        <title>The genomes of 5 underutilized Papilionoideae crops provide insights into root nodulation and disease resistanc.</title>
        <authorList>
            <person name="Yuan L."/>
        </authorList>
    </citation>
    <scope>NUCLEOTIDE SEQUENCE [LARGE SCALE GENOMIC DNA]</scope>
    <source>
        <strain evidence="1">ZHUSHIDOU_FW_LH</strain>
        <tissue evidence="1">Leaf</tissue>
    </source>
</reference>
<dbReference type="EMBL" id="JAYWIO010000002">
    <property type="protein sequence ID" value="KAK7280936.1"/>
    <property type="molecule type" value="Genomic_DNA"/>
</dbReference>
<evidence type="ECO:0000313" key="1">
    <source>
        <dbReference type="EMBL" id="KAK7280936.1"/>
    </source>
</evidence>
<name>A0AAN9FTK5_CROPI</name>
<proteinExistence type="predicted"/>
<sequence length="80" mass="9163">MGTAYAAGLAVGDLETRRFLLNLIGCFEEKHGGSPRELDLRRNGAKLDPSVKHLERGRVKNYYERVKLGLFFQNKNREQN</sequence>
<evidence type="ECO:0000313" key="2">
    <source>
        <dbReference type="Proteomes" id="UP001372338"/>
    </source>
</evidence>
<organism evidence="1 2">
    <name type="scientific">Crotalaria pallida</name>
    <name type="common">Smooth rattlebox</name>
    <name type="synonym">Crotalaria striata</name>
    <dbReference type="NCBI Taxonomy" id="3830"/>
    <lineage>
        <taxon>Eukaryota</taxon>
        <taxon>Viridiplantae</taxon>
        <taxon>Streptophyta</taxon>
        <taxon>Embryophyta</taxon>
        <taxon>Tracheophyta</taxon>
        <taxon>Spermatophyta</taxon>
        <taxon>Magnoliopsida</taxon>
        <taxon>eudicotyledons</taxon>
        <taxon>Gunneridae</taxon>
        <taxon>Pentapetalae</taxon>
        <taxon>rosids</taxon>
        <taxon>fabids</taxon>
        <taxon>Fabales</taxon>
        <taxon>Fabaceae</taxon>
        <taxon>Papilionoideae</taxon>
        <taxon>50 kb inversion clade</taxon>
        <taxon>genistoids sensu lato</taxon>
        <taxon>core genistoids</taxon>
        <taxon>Crotalarieae</taxon>
        <taxon>Crotalaria</taxon>
    </lineage>
</organism>
<keyword evidence="2" id="KW-1185">Reference proteome</keyword>
<gene>
    <name evidence="1" type="ORF">RIF29_08513</name>
</gene>
<protein>
    <submittedName>
        <fullName evidence="1">Uncharacterized protein</fullName>
    </submittedName>
</protein>
<comment type="caution">
    <text evidence="1">The sequence shown here is derived from an EMBL/GenBank/DDBJ whole genome shotgun (WGS) entry which is preliminary data.</text>
</comment>
<dbReference type="Proteomes" id="UP001372338">
    <property type="component" value="Unassembled WGS sequence"/>
</dbReference>
<accession>A0AAN9FTK5</accession>